<reference evidence="2" key="1">
    <citation type="submission" date="2015-09" db="EMBL/GenBank/DDBJ databases">
        <authorList>
            <person name="Sai Rama Sridatta P."/>
        </authorList>
    </citation>
    <scope>NUCLEOTIDE SEQUENCE [LARGE SCALE GENOMIC DNA]</scope>
</reference>
<reference evidence="1" key="2">
    <citation type="submission" date="2025-08" db="UniProtKB">
        <authorList>
            <consortium name="Ensembl"/>
        </authorList>
    </citation>
    <scope>IDENTIFICATION</scope>
</reference>
<sequence length="77" mass="8474">AQLCLLVHNKHQKSSSMTQQIFVQFFEYQFTIACSVLTSLCCPQTHPASLCCPQTHPASLCRPQTHPASCLLCLGPV</sequence>
<proteinExistence type="predicted"/>
<dbReference type="InParanoid" id="A0A4W6DZ70"/>
<dbReference type="Proteomes" id="UP000314980">
    <property type="component" value="Unassembled WGS sequence"/>
</dbReference>
<reference evidence="1" key="3">
    <citation type="submission" date="2025-09" db="UniProtKB">
        <authorList>
            <consortium name="Ensembl"/>
        </authorList>
    </citation>
    <scope>IDENTIFICATION</scope>
</reference>
<evidence type="ECO:0000313" key="2">
    <source>
        <dbReference type="Proteomes" id="UP000314980"/>
    </source>
</evidence>
<accession>A0A4W6DZ70</accession>
<protein>
    <submittedName>
        <fullName evidence="1">Uncharacterized protein</fullName>
    </submittedName>
</protein>
<organism evidence="1 2">
    <name type="scientific">Lates calcarifer</name>
    <name type="common">Barramundi</name>
    <name type="synonym">Holocentrus calcarifer</name>
    <dbReference type="NCBI Taxonomy" id="8187"/>
    <lineage>
        <taxon>Eukaryota</taxon>
        <taxon>Metazoa</taxon>
        <taxon>Chordata</taxon>
        <taxon>Craniata</taxon>
        <taxon>Vertebrata</taxon>
        <taxon>Euteleostomi</taxon>
        <taxon>Actinopterygii</taxon>
        <taxon>Neopterygii</taxon>
        <taxon>Teleostei</taxon>
        <taxon>Neoteleostei</taxon>
        <taxon>Acanthomorphata</taxon>
        <taxon>Carangaria</taxon>
        <taxon>Carangaria incertae sedis</taxon>
        <taxon>Centropomidae</taxon>
        <taxon>Lates</taxon>
    </lineage>
</organism>
<name>A0A4W6DZ70_LATCA</name>
<dbReference type="Ensembl" id="ENSLCAT00010031062.1">
    <property type="protein sequence ID" value="ENSLCAP00010030376.1"/>
    <property type="gene ID" value="ENSLCAG00010014295.1"/>
</dbReference>
<evidence type="ECO:0000313" key="1">
    <source>
        <dbReference type="Ensembl" id="ENSLCAP00010030376.1"/>
    </source>
</evidence>
<keyword evidence="2" id="KW-1185">Reference proteome</keyword>
<dbReference type="AlphaFoldDB" id="A0A4W6DZ70"/>